<dbReference type="KEGG" id="cvn:111132731"/>
<protein>
    <submittedName>
        <fullName evidence="4">Uncharacterized protein LOC111132731</fullName>
    </submittedName>
</protein>
<name>A0A8B8E6M1_CRAVI</name>
<keyword evidence="1" id="KW-0863">Zinc-finger</keyword>
<gene>
    <name evidence="4" type="primary">LOC111132731</name>
</gene>
<feature type="domain" description="B box-type" evidence="2">
    <location>
        <begin position="12"/>
        <end position="59"/>
    </location>
</feature>
<dbReference type="GO" id="GO:0008270">
    <property type="term" value="F:zinc ion binding"/>
    <property type="evidence" value="ECO:0007669"/>
    <property type="project" value="UniProtKB-KW"/>
</dbReference>
<dbReference type="SUPFAM" id="SSF57845">
    <property type="entry name" value="B-box zinc-binding domain"/>
    <property type="match status" value="1"/>
</dbReference>
<dbReference type="Proteomes" id="UP000694844">
    <property type="component" value="Chromosome 5"/>
</dbReference>
<feature type="domain" description="B box-type" evidence="2">
    <location>
        <begin position="66"/>
        <end position="107"/>
    </location>
</feature>
<dbReference type="Pfam" id="PF00643">
    <property type="entry name" value="zf-B_box"/>
    <property type="match status" value="1"/>
</dbReference>
<keyword evidence="1" id="KW-0479">Metal-binding</keyword>
<dbReference type="InterPro" id="IPR011042">
    <property type="entry name" value="6-blade_b-propeller_TolB-like"/>
</dbReference>
<dbReference type="GO" id="GO:0061630">
    <property type="term" value="F:ubiquitin protein ligase activity"/>
    <property type="evidence" value="ECO:0007669"/>
    <property type="project" value="TreeGrafter"/>
</dbReference>
<evidence type="ECO:0000313" key="3">
    <source>
        <dbReference type="Proteomes" id="UP000694844"/>
    </source>
</evidence>
<accession>A0A8B8E6M1</accession>
<keyword evidence="3" id="KW-1185">Reference proteome</keyword>
<dbReference type="OrthoDB" id="6088471at2759"/>
<evidence type="ECO:0000256" key="1">
    <source>
        <dbReference type="PROSITE-ProRule" id="PRU00024"/>
    </source>
</evidence>
<dbReference type="AlphaFoldDB" id="A0A8B8E6M1"/>
<dbReference type="PANTHER" id="PTHR25462:SF305">
    <property type="entry name" value="RING-TYPE DOMAIN-CONTAINING PROTEIN"/>
    <property type="match status" value="1"/>
</dbReference>
<dbReference type="InterPro" id="IPR000315">
    <property type="entry name" value="Znf_B-box"/>
</dbReference>
<dbReference type="GO" id="GO:0005654">
    <property type="term" value="C:nucleoplasm"/>
    <property type="evidence" value="ECO:0007669"/>
    <property type="project" value="TreeGrafter"/>
</dbReference>
<reference evidence="4" key="1">
    <citation type="submission" date="2025-08" db="UniProtKB">
        <authorList>
            <consortium name="RefSeq"/>
        </authorList>
    </citation>
    <scope>IDENTIFICATION</scope>
    <source>
        <tissue evidence="4">Whole sample</tissue>
    </source>
</reference>
<dbReference type="RefSeq" id="XP_022336262.1">
    <property type="nucleotide sequence ID" value="XM_022480554.1"/>
</dbReference>
<sequence length="595" mass="68035">MSESSDEQVADQHYLVCGTEDCQENGQFYCNDCHRPLCEQCRDEHLKNPDTQTHEIVPYRYRKQQLPVEKCKQHPTWNVDIFCQECQISICLKCFKKEHQSHNFDVLEDLYAEKYALWQGEFSKIQKYFLPTTQGLKTDIEEDVTEIKKIMESIRTSMNAVAESLKNLVDEVTSEKKKHTHTMEKSLLKMLKSQETTYDDYIAYLGKMNDEFQEYLSLTNKKLLFSETLKIKTIPETTRPVPPVFTKGKFSKDDISKLLGRVNVPNIKPEKRKIQPLETVTTHMKSTEKQLEQSKEKSDVKQTLSLSSSVTKVREYRVPDVDRVCHVSVEKSDRLWVGDDKGNLVQADLQGNQLQKIQTSGGSLQHTATQDGELIYTDREKKKICRITPDRKITDFIKTRDWTPLSVHSPRINGDILVGMINDKEAKVTRYSKAGKEIQNIQRDDQGQGLYGHPHYITENINGDICTSDMLKKAVVVVSKSGQHRFSYTGQGLVFCPYGICTDVLGHILVCNGSLVSINTVHLLDQDGGFLSVILSPQGIPSPRGVCVWMMRTISMWDNNTPTQWQCISIYSDSGFTIDWCKNPVRGLPRSDLVL</sequence>
<proteinExistence type="predicted"/>
<dbReference type="SMART" id="SM00336">
    <property type="entry name" value="BBOX"/>
    <property type="match status" value="2"/>
</dbReference>
<dbReference type="GeneID" id="111132731"/>
<dbReference type="SUPFAM" id="SSF101898">
    <property type="entry name" value="NHL repeat"/>
    <property type="match status" value="1"/>
</dbReference>
<dbReference type="PROSITE" id="PS50119">
    <property type="entry name" value="ZF_BBOX"/>
    <property type="match status" value="2"/>
</dbReference>
<keyword evidence="1" id="KW-0862">Zinc</keyword>
<dbReference type="InterPro" id="IPR047153">
    <property type="entry name" value="TRIM45/56/19-like"/>
</dbReference>
<dbReference type="Gene3D" id="2.120.10.30">
    <property type="entry name" value="TolB, C-terminal domain"/>
    <property type="match status" value="1"/>
</dbReference>
<dbReference type="Gene3D" id="3.30.160.60">
    <property type="entry name" value="Classic Zinc Finger"/>
    <property type="match status" value="1"/>
</dbReference>
<organism evidence="3 4">
    <name type="scientific">Crassostrea virginica</name>
    <name type="common">Eastern oyster</name>
    <dbReference type="NCBI Taxonomy" id="6565"/>
    <lineage>
        <taxon>Eukaryota</taxon>
        <taxon>Metazoa</taxon>
        <taxon>Spiralia</taxon>
        <taxon>Lophotrochozoa</taxon>
        <taxon>Mollusca</taxon>
        <taxon>Bivalvia</taxon>
        <taxon>Autobranchia</taxon>
        <taxon>Pteriomorphia</taxon>
        <taxon>Ostreida</taxon>
        <taxon>Ostreoidea</taxon>
        <taxon>Ostreidae</taxon>
        <taxon>Crassostrea</taxon>
    </lineage>
</organism>
<evidence type="ECO:0000259" key="2">
    <source>
        <dbReference type="PROSITE" id="PS50119"/>
    </source>
</evidence>
<evidence type="ECO:0000313" key="4">
    <source>
        <dbReference type="RefSeq" id="XP_022336262.1"/>
    </source>
</evidence>
<dbReference type="PANTHER" id="PTHR25462">
    <property type="entry name" value="BONUS, ISOFORM C-RELATED"/>
    <property type="match status" value="1"/>
</dbReference>